<comment type="caution">
    <text evidence="2">The sequence shown here is derived from an EMBL/GenBank/DDBJ whole genome shotgun (WGS) entry which is preliminary data.</text>
</comment>
<feature type="chain" id="PRO_5021353727" evidence="1">
    <location>
        <begin position="23"/>
        <end position="205"/>
    </location>
</feature>
<evidence type="ECO:0000313" key="2">
    <source>
        <dbReference type="EMBL" id="GBN39697.1"/>
    </source>
</evidence>
<gene>
    <name evidence="2" type="ORF">AVEN_118066_1</name>
</gene>
<dbReference type="EMBL" id="BGPR01210116">
    <property type="protein sequence ID" value="GBN39697.1"/>
    <property type="molecule type" value="Genomic_DNA"/>
</dbReference>
<evidence type="ECO:0000256" key="1">
    <source>
        <dbReference type="SAM" id="SignalP"/>
    </source>
</evidence>
<evidence type="ECO:0000313" key="3">
    <source>
        <dbReference type="Proteomes" id="UP000499080"/>
    </source>
</evidence>
<dbReference type="AlphaFoldDB" id="A0A4Y2NNX6"/>
<keyword evidence="1" id="KW-0732">Signal</keyword>
<protein>
    <submittedName>
        <fullName evidence="2">Uncharacterized protein</fullName>
    </submittedName>
</protein>
<sequence length="205" mass="23767">MLHKEYLLTILVILSFCPRTTPEPAYSSSNLHITSTWRGRSTRDGFNVNQASIYGGSLGELGFHFYLQKVKGNFDLNTLENEQNKFLKNDSLNEREEEVSDFVPTTVIFTEHIFCFNSYQSRCPVMGSYQRCCLGTDLTLREYQKYHFHIVSSLKMIENAWEGLPREPSLLLLKKLWSESVVDYSETVPYEAYSQRGCFWPRSGN</sequence>
<feature type="signal peptide" evidence="1">
    <location>
        <begin position="1"/>
        <end position="22"/>
    </location>
</feature>
<accession>A0A4Y2NNX6</accession>
<keyword evidence="3" id="KW-1185">Reference proteome</keyword>
<dbReference type="Proteomes" id="UP000499080">
    <property type="component" value="Unassembled WGS sequence"/>
</dbReference>
<reference evidence="2 3" key="1">
    <citation type="journal article" date="2019" name="Sci. Rep.">
        <title>Orb-weaving spider Araneus ventricosus genome elucidates the spidroin gene catalogue.</title>
        <authorList>
            <person name="Kono N."/>
            <person name="Nakamura H."/>
            <person name="Ohtoshi R."/>
            <person name="Moran D.A.P."/>
            <person name="Shinohara A."/>
            <person name="Yoshida Y."/>
            <person name="Fujiwara M."/>
            <person name="Mori M."/>
            <person name="Tomita M."/>
            <person name="Arakawa K."/>
        </authorList>
    </citation>
    <scope>NUCLEOTIDE SEQUENCE [LARGE SCALE GENOMIC DNA]</scope>
</reference>
<name>A0A4Y2NNX6_ARAVE</name>
<organism evidence="2 3">
    <name type="scientific">Araneus ventricosus</name>
    <name type="common">Orbweaver spider</name>
    <name type="synonym">Epeira ventricosa</name>
    <dbReference type="NCBI Taxonomy" id="182803"/>
    <lineage>
        <taxon>Eukaryota</taxon>
        <taxon>Metazoa</taxon>
        <taxon>Ecdysozoa</taxon>
        <taxon>Arthropoda</taxon>
        <taxon>Chelicerata</taxon>
        <taxon>Arachnida</taxon>
        <taxon>Araneae</taxon>
        <taxon>Araneomorphae</taxon>
        <taxon>Entelegynae</taxon>
        <taxon>Araneoidea</taxon>
        <taxon>Araneidae</taxon>
        <taxon>Araneus</taxon>
    </lineage>
</organism>
<proteinExistence type="predicted"/>